<feature type="transmembrane region" description="Helical" evidence="6">
    <location>
        <begin position="152"/>
        <end position="174"/>
    </location>
</feature>
<dbReference type="InterPro" id="IPR051784">
    <property type="entry name" value="Nod_factor_ABC_transporter"/>
</dbReference>
<dbReference type="OrthoDB" id="26267at2"/>
<feature type="transmembrane region" description="Helical" evidence="6">
    <location>
        <begin position="73"/>
        <end position="94"/>
    </location>
</feature>
<name>A0A5C5UEW3_9CORY</name>
<protein>
    <recommendedName>
        <fullName evidence="7">ABC-2 type transporter transmembrane domain-containing protein</fullName>
    </recommendedName>
</protein>
<keyword evidence="3 6" id="KW-1133">Transmembrane helix</keyword>
<dbReference type="PIRSF" id="PIRSF006648">
    <property type="entry name" value="DrrB"/>
    <property type="match status" value="1"/>
</dbReference>
<evidence type="ECO:0000313" key="9">
    <source>
        <dbReference type="Proteomes" id="UP000320791"/>
    </source>
</evidence>
<dbReference type="PANTHER" id="PTHR43229">
    <property type="entry name" value="NODULATION PROTEIN J"/>
    <property type="match status" value="1"/>
</dbReference>
<evidence type="ECO:0000259" key="7">
    <source>
        <dbReference type="Pfam" id="PF01061"/>
    </source>
</evidence>
<dbReference type="AlphaFoldDB" id="A0A5C5UEW3"/>
<evidence type="ECO:0000256" key="4">
    <source>
        <dbReference type="ARBA" id="ARBA00023136"/>
    </source>
</evidence>
<evidence type="ECO:0000256" key="3">
    <source>
        <dbReference type="ARBA" id="ARBA00022989"/>
    </source>
</evidence>
<feature type="transmembrane region" description="Helical" evidence="6">
    <location>
        <begin position="238"/>
        <end position="258"/>
    </location>
</feature>
<organism evidence="8 9">
    <name type="scientific">Corynebacterium canis</name>
    <dbReference type="NCBI Taxonomy" id="679663"/>
    <lineage>
        <taxon>Bacteria</taxon>
        <taxon>Bacillati</taxon>
        <taxon>Actinomycetota</taxon>
        <taxon>Actinomycetes</taxon>
        <taxon>Mycobacteriales</taxon>
        <taxon>Corynebacteriaceae</taxon>
        <taxon>Corynebacterium</taxon>
    </lineage>
</organism>
<keyword evidence="4 6" id="KW-0472">Membrane</keyword>
<evidence type="ECO:0000256" key="1">
    <source>
        <dbReference type="ARBA" id="ARBA00004141"/>
    </source>
</evidence>
<sequence>MSNPRSTALKLESGPSGWSVAWAHARRLLRSWLRQPGMIVQTVLLPLGLLFTLDLTLGDTATALRGGQDQLPSTVALAMVISAAYGSMSAAISCDEERRDGLLSRFWVLPTPRWAVVAGRLCAEVARTLVGSIIVLTAGIIMGVDIESPTSFLLAMLVGPLFVVGFAPVAYVVSLRAGGRAGVENLTGLVMLMMFFNPGLVPVSAYPSWLHEVVEYQPLSVAVATARAWIEGDMSSHYAWWLFGWVLLGVVVVGPAMVRALRDAATS</sequence>
<dbReference type="PANTHER" id="PTHR43229:SF2">
    <property type="entry name" value="NODULATION PROTEIN J"/>
    <property type="match status" value="1"/>
</dbReference>
<accession>A0A5C5UEW3</accession>
<evidence type="ECO:0000256" key="5">
    <source>
        <dbReference type="ARBA" id="ARBA00023251"/>
    </source>
</evidence>
<keyword evidence="9" id="KW-1185">Reference proteome</keyword>
<dbReference type="InterPro" id="IPR000412">
    <property type="entry name" value="ABC_2_transport"/>
</dbReference>
<gene>
    <name evidence="8" type="ORF">FRX94_08465</name>
</gene>
<feature type="transmembrane region" description="Helical" evidence="6">
    <location>
        <begin position="129"/>
        <end position="146"/>
    </location>
</feature>
<feature type="transmembrane region" description="Helical" evidence="6">
    <location>
        <begin position="36"/>
        <end position="53"/>
    </location>
</feature>
<comment type="subcellular location">
    <subcellularLocation>
        <location evidence="1">Membrane</location>
        <topology evidence="1">Multi-pass membrane protein</topology>
    </subcellularLocation>
</comment>
<dbReference type="RefSeq" id="WP_146324699.1">
    <property type="nucleotide sequence ID" value="NZ_BAABLR010000005.1"/>
</dbReference>
<evidence type="ECO:0000256" key="2">
    <source>
        <dbReference type="ARBA" id="ARBA00022692"/>
    </source>
</evidence>
<dbReference type="Pfam" id="PF01061">
    <property type="entry name" value="ABC2_membrane"/>
    <property type="match status" value="1"/>
</dbReference>
<dbReference type="InterPro" id="IPR013525">
    <property type="entry name" value="ABC2_TM"/>
</dbReference>
<dbReference type="GO" id="GO:0046677">
    <property type="term" value="P:response to antibiotic"/>
    <property type="evidence" value="ECO:0007669"/>
    <property type="project" value="UniProtKB-KW"/>
</dbReference>
<proteinExistence type="predicted"/>
<evidence type="ECO:0000256" key="6">
    <source>
        <dbReference type="SAM" id="Phobius"/>
    </source>
</evidence>
<evidence type="ECO:0000313" key="8">
    <source>
        <dbReference type="EMBL" id="TWT24183.1"/>
    </source>
</evidence>
<keyword evidence="2 6" id="KW-0812">Transmembrane</keyword>
<reference evidence="8 9" key="1">
    <citation type="submission" date="2019-08" db="EMBL/GenBank/DDBJ databases">
        <authorList>
            <person name="Lei W."/>
        </authorList>
    </citation>
    <scope>NUCLEOTIDE SEQUENCE [LARGE SCALE GENOMIC DNA]</scope>
    <source>
        <strain evidence="8 9">CCUG 58627</strain>
    </source>
</reference>
<dbReference type="GO" id="GO:0140359">
    <property type="term" value="F:ABC-type transporter activity"/>
    <property type="evidence" value="ECO:0007669"/>
    <property type="project" value="InterPro"/>
</dbReference>
<dbReference type="GO" id="GO:0043190">
    <property type="term" value="C:ATP-binding cassette (ABC) transporter complex"/>
    <property type="evidence" value="ECO:0007669"/>
    <property type="project" value="InterPro"/>
</dbReference>
<comment type="caution">
    <text evidence="8">The sequence shown here is derived from an EMBL/GenBank/DDBJ whole genome shotgun (WGS) entry which is preliminary data.</text>
</comment>
<feature type="domain" description="ABC-2 type transporter transmembrane" evidence="7">
    <location>
        <begin position="22"/>
        <end position="227"/>
    </location>
</feature>
<feature type="transmembrane region" description="Helical" evidence="6">
    <location>
        <begin position="186"/>
        <end position="206"/>
    </location>
</feature>
<keyword evidence="5" id="KW-0046">Antibiotic resistance</keyword>
<dbReference type="EMBL" id="VOHM01000018">
    <property type="protein sequence ID" value="TWT24183.1"/>
    <property type="molecule type" value="Genomic_DNA"/>
</dbReference>
<dbReference type="Proteomes" id="UP000320791">
    <property type="component" value="Unassembled WGS sequence"/>
</dbReference>